<accession>A0A843WKX7</accession>
<dbReference type="Proteomes" id="UP000652761">
    <property type="component" value="Unassembled WGS sequence"/>
</dbReference>
<reference evidence="1" key="1">
    <citation type="submission" date="2017-07" db="EMBL/GenBank/DDBJ databases">
        <title>Taro Niue Genome Assembly and Annotation.</title>
        <authorList>
            <person name="Atibalentja N."/>
            <person name="Keating K."/>
            <person name="Fields C.J."/>
        </authorList>
    </citation>
    <scope>NUCLEOTIDE SEQUENCE</scope>
    <source>
        <strain evidence="1">Niue_2</strain>
        <tissue evidence="1">Leaf</tissue>
    </source>
</reference>
<sequence>MTYCDFDDDMLNMVKCVDTAPGSVDTSLSSQKTSFAQMGQCVDTLPGGVDTLRLKLKIAYFSGHVAAWELRDLT</sequence>
<organism evidence="1 2">
    <name type="scientific">Colocasia esculenta</name>
    <name type="common">Wild taro</name>
    <name type="synonym">Arum esculentum</name>
    <dbReference type="NCBI Taxonomy" id="4460"/>
    <lineage>
        <taxon>Eukaryota</taxon>
        <taxon>Viridiplantae</taxon>
        <taxon>Streptophyta</taxon>
        <taxon>Embryophyta</taxon>
        <taxon>Tracheophyta</taxon>
        <taxon>Spermatophyta</taxon>
        <taxon>Magnoliopsida</taxon>
        <taxon>Liliopsida</taxon>
        <taxon>Araceae</taxon>
        <taxon>Aroideae</taxon>
        <taxon>Colocasieae</taxon>
        <taxon>Colocasia</taxon>
    </lineage>
</organism>
<dbReference type="EMBL" id="NMUH01004093">
    <property type="protein sequence ID" value="MQM08336.1"/>
    <property type="molecule type" value="Genomic_DNA"/>
</dbReference>
<proteinExistence type="predicted"/>
<comment type="caution">
    <text evidence="1">The sequence shown here is derived from an EMBL/GenBank/DDBJ whole genome shotgun (WGS) entry which is preliminary data.</text>
</comment>
<keyword evidence="2" id="KW-1185">Reference proteome</keyword>
<evidence type="ECO:0000313" key="2">
    <source>
        <dbReference type="Proteomes" id="UP000652761"/>
    </source>
</evidence>
<evidence type="ECO:0000313" key="1">
    <source>
        <dbReference type="EMBL" id="MQM08336.1"/>
    </source>
</evidence>
<name>A0A843WKX7_COLES</name>
<protein>
    <submittedName>
        <fullName evidence="1">Uncharacterized protein</fullName>
    </submittedName>
</protein>
<gene>
    <name evidence="1" type="ORF">Taro_041190</name>
</gene>
<dbReference type="AlphaFoldDB" id="A0A843WKX7"/>